<name>A0AAI8YXW0_9PEZI</name>
<comment type="caution">
    <text evidence="2">The sequence shown here is derived from an EMBL/GenBank/DDBJ whole genome shotgun (WGS) entry which is preliminary data.</text>
</comment>
<evidence type="ECO:0000256" key="1">
    <source>
        <dbReference type="SAM" id="Phobius"/>
    </source>
</evidence>
<dbReference type="Proteomes" id="UP001296104">
    <property type="component" value="Unassembled WGS sequence"/>
</dbReference>
<feature type="transmembrane region" description="Helical" evidence="1">
    <location>
        <begin position="17"/>
        <end position="37"/>
    </location>
</feature>
<dbReference type="Gene3D" id="3.90.550.10">
    <property type="entry name" value="Spore Coat Polysaccharide Biosynthesis Protein SpsA, Chain A"/>
    <property type="match status" value="1"/>
</dbReference>
<dbReference type="AlphaFoldDB" id="A0AAI8YXW0"/>
<dbReference type="InterPro" id="IPR029044">
    <property type="entry name" value="Nucleotide-diphossugar_trans"/>
</dbReference>
<dbReference type="SUPFAM" id="SSF53448">
    <property type="entry name" value="Nucleotide-diphospho-sugar transferases"/>
    <property type="match status" value="1"/>
</dbReference>
<reference evidence="2" key="1">
    <citation type="submission" date="2023-11" db="EMBL/GenBank/DDBJ databases">
        <authorList>
            <person name="Alioto T."/>
            <person name="Alioto T."/>
            <person name="Gomez Garrido J."/>
        </authorList>
    </citation>
    <scope>NUCLEOTIDE SEQUENCE</scope>
</reference>
<organism evidence="2 3">
    <name type="scientific">Lecanosticta acicola</name>
    <dbReference type="NCBI Taxonomy" id="111012"/>
    <lineage>
        <taxon>Eukaryota</taxon>
        <taxon>Fungi</taxon>
        <taxon>Dikarya</taxon>
        <taxon>Ascomycota</taxon>
        <taxon>Pezizomycotina</taxon>
        <taxon>Dothideomycetes</taxon>
        <taxon>Dothideomycetidae</taxon>
        <taxon>Mycosphaerellales</taxon>
        <taxon>Mycosphaerellaceae</taxon>
        <taxon>Lecanosticta</taxon>
    </lineage>
</organism>
<protein>
    <submittedName>
        <fullName evidence="2">Glycosyltransferase family 8</fullName>
    </submittedName>
</protein>
<sequence length="373" mass="43131">MGYIRNASPLPTRRKSVCLYVSVAIVTFFLLFVLLPLPEQLEDPRNSLVHQVAEATKHHLPVATRPGLKYTPSSLQTTKSKLAYATFLANDDSADRDDGDINADKYFVGTRILTYQLLHAPETKSTQDIPFIVLVNKHVSEAKRERLRQDGAIVWEPEPIDPKWIKTEISTWQFVLGKLRLWELTQFDRICFIDGDTVLTRSLDGIFQDPAVQLQPNLDDFSTIRGDEWKQPPSYVFAGTPEMMPQHHYPPTQAEHDYPNVDYLNAGFFVLHPSLPVLEYYLSLTDTPDRFDPALPEQNLLNYAHRPQGNMPWAQLDWKWNMHYPTVEDLQGGVFSLHEKWWAPVSRDLSPFLESWRWRMEGYHEGRDESLVI</sequence>
<keyword evidence="1" id="KW-1133">Transmembrane helix</keyword>
<evidence type="ECO:0000313" key="2">
    <source>
        <dbReference type="EMBL" id="CAK3997254.1"/>
    </source>
</evidence>
<dbReference type="PANTHER" id="PTHR11183">
    <property type="entry name" value="GLYCOGENIN SUBFAMILY MEMBER"/>
    <property type="match status" value="1"/>
</dbReference>
<dbReference type="EMBL" id="CAVMBE010000021">
    <property type="protein sequence ID" value="CAK3997254.1"/>
    <property type="molecule type" value="Genomic_DNA"/>
</dbReference>
<dbReference type="InterPro" id="IPR050587">
    <property type="entry name" value="GNT1/Glycosyltrans_8"/>
</dbReference>
<keyword evidence="3" id="KW-1185">Reference proteome</keyword>
<proteinExistence type="predicted"/>
<gene>
    <name evidence="2" type="ORF">LECACI_7A004093</name>
</gene>
<keyword evidence="1" id="KW-0812">Transmembrane</keyword>
<accession>A0AAI8YXW0</accession>
<keyword evidence="1" id="KW-0472">Membrane</keyword>
<evidence type="ECO:0000313" key="3">
    <source>
        <dbReference type="Proteomes" id="UP001296104"/>
    </source>
</evidence>